<dbReference type="GO" id="GO:0003700">
    <property type="term" value="F:DNA-binding transcription factor activity"/>
    <property type="evidence" value="ECO:0007669"/>
    <property type="project" value="InterPro"/>
</dbReference>
<feature type="region of interest" description="Disordered" evidence="2">
    <location>
        <begin position="1"/>
        <end position="57"/>
    </location>
</feature>
<name>A0A1E3BBM5_ASPCR</name>
<dbReference type="InterPro" id="IPR046347">
    <property type="entry name" value="bZIP_sf"/>
</dbReference>
<dbReference type="STRING" id="573508.A0A1E3BBM5"/>
<reference evidence="3 4" key="1">
    <citation type="journal article" date="2016" name="BMC Genomics">
        <title>Comparative genomic and transcriptomic analyses of the Fuzhuan brick tea-fermentation fungus Aspergillus cristatus.</title>
        <authorList>
            <person name="Ge Y."/>
            <person name="Wang Y."/>
            <person name="Liu Y."/>
            <person name="Tan Y."/>
            <person name="Ren X."/>
            <person name="Zhang X."/>
            <person name="Hyde K.D."/>
            <person name="Liu Y."/>
            <person name="Liu Z."/>
        </authorList>
    </citation>
    <scope>NUCLEOTIDE SEQUENCE [LARGE SCALE GENOMIC DNA]</scope>
    <source>
        <strain evidence="3 4">GZAAS20.1005</strain>
    </source>
</reference>
<dbReference type="CDD" id="cd14688">
    <property type="entry name" value="bZIP_YAP"/>
    <property type="match status" value="1"/>
</dbReference>
<protein>
    <recommendedName>
        <fullName evidence="5">BZIP domain-containing protein</fullName>
    </recommendedName>
</protein>
<dbReference type="Gene3D" id="1.20.5.170">
    <property type="match status" value="1"/>
</dbReference>
<dbReference type="PANTHER" id="PTHR40618:SF1">
    <property type="entry name" value="B-ZIP TRANSCRIPTION FACTOR (EUROFUNG)"/>
    <property type="match status" value="1"/>
</dbReference>
<gene>
    <name evidence="3" type="ORF">SI65_06243</name>
</gene>
<organism evidence="3 4">
    <name type="scientific">Aspergillus cristatus</name>
    <name type="common">Chinese Fuzhuan brick tea-fermentation fungus</name>
    <name type="synonym">Eurotium cristatum</name>
    <dbReference type="NCBI Taxonomy" id="573508"/>
    <lineage>
        <taxon>Eukaryota</taxon>
        <taxon>Fungi</taxon>
        <taxon>Dikarya</taxon>
        <taxon>Ascomycota</taxon>
        <taxon>Pezizomycotina</taxon>
        <taxon>Eurotiomycetes</taxon>
        <taxon>Eurotiomycetidae</taxon>
        <taxon>Eurotiales</taxon>
        <taxon>Aspergillaceae</taxon>
        <taxon>Aspergillus</taxon>
        <taxon>Aspergillus subgen. Aspergillus</taxon>
    </lineage>
</organism>
<evidence type="ECO:0000256" key="2">
    <source>
        <dbReference type="SAM" id="MobiDB-lite"/>
    </source>
</evidence>
<proteinExistence type="predicted"/>
<keyword evidence="4" id="KW-1185">Reference proteome</keyword>
<accession>A0A1E3BBM5</accession>
<comment type="caution">
    <text evidence="3">The sequence shown here is derived from an EMBL/GenBank/DDBJ whole genome shotgun (WGS) entry which is preliminary data.</text>
</comment>
<dbReference type="AlphaFoldDB" id="A0A1E3BBM5"/>
<dbReference type="Proteomes" id="UP000094569">
    <property type="component" value="Unassembled WGS sequence"/>
</dbReference>
<evidence type="ECO:0000313" key="4">
    <source>
        <dbReference type="Proteomes" id="UP000094569"/>
    </source>
</evidence>
<dbReference type="OrthoDB" id="3555317at2759"/>
<dbReference type="SUPFAM" id="SSF57959">
    <property type="entry name" value="Leucine zipper domain"/>
    <property type="match status" value="1"/>
</dbReference>
<keyword evidence="1" id="KW-0175">Coiled coil</keyword>
<dbReference type="EMBL" id="JXNT01000006">
    <property type="protein sequence ID" value="ODM18372.1"/>
    <property type="molecule type" value="Genomic_DNA"/>
</dbReference>
<evidence type="ECO:0000313" key="3">
    <source>
        <dbReference type="EMBL" id="ODM18372.1"/>
    </source>
</evidence>
<feature type="coiled-coil region" evidence="1">
    <location>
        <begin position="63"/>
        <end position="90"/>
    </location>
</feature>
<evidence type="ECO:0008006" key="5">
    <source>
        <dbReference type="Google" id="ProtNLM"/>
    </source>
</evidence>
<dbReference type="VEuPathDB" id="FungiDB:SI65_06243"/>
<sequence>MLQAQAPSTPKAPSNTRGRTYQSPTSTSEVIHAPPLPSQHANPAQQQTQQRRKQIREAQRAYRFRQQSRLESLKARVAQLEDVVDQVGQVMGIFHDVVVKQDVLLPQSKLMQTVMLLQEEVGEHLKRAERATSPAVCGCEFQGKINRVLSEPCQFTHGPANESPPELPLTSNFWRLFFNSTNSILPPIQTTTSSHDDNATYPPLTPTNQTIPYTTTPFTQKLYHACAKSGHRYLTNPTVTDAQMWPEFGLMLEHLPRQEIISYFERVLSTSPCNPVLDGRFPFISLGNAGVRFSSGMHNLLPFQGTNGVRVIPSEEEWFDVKDVERYLFEKGIQLVGCYDPASYTGESSLVVPGQVLISNMIAFLDEATLIDGLSHLCICMGCVAGFRRRDVESFIWQNVQWTLD</sequence>
<evidence type="ECO:0000256" key="1">
    <source>
        <dbReference type="SAM" id="Coils"/>
    </source>
</evidence>
<dbReference type="PANTHER" id="PTHR40618">
    <property type="entry name" value="B-ZIP TRANSCRIPTION FACTOR (EUROFUNG)-RELATED"/>
    <property type="match status" value="1"/>
</dbReference>
<feature type="compositionally biased region" description="Polar residues" evidence="2">
    <location>
        <begin position="1"/>
        <end position="29"/>
    </location>
</feature>